<dbReference type="InterPro" id="IPR003961">
    <property type="entry name" value="FN3_dom"/>
</dbReference>
<proteinExistence type="inferred from homology"/>
<dbReference type="Pfam" id="PF00331">
    <property type="entry name" value="Glyco_hydro_10"/>
    <property type="match status" value="1"/>
</dbReference>
<dbReference type="EC" id="3.2.1.8" evidence="9"/>
<comment type="catalytic activity">
    <reaction evidence="1 9">
        <text>Endohydrolysis of (1-&gt;4)-beta-D-xylosidic linkages in xylans.</text>
        <dbReference type="EC" id="3.2.1.8"/>
    </reaction>
</comment>
<dbReference type="GO" id="GO:0031176">
    <property type="term" value="F:endo-1,4-beta-xylanase activity"/>
    <property type="evidence" value="ECO:0007669"/>
    <property type="project" value="UniProtKB-EC"/>
</dbReference>
<dbReference type="PANTHER" id="PTHR31490:SF88">
    <property type="entry name" value="BETA-XYLANASE"/>
    <property type="match status" value="1"/>
</dbReference>
<dbReference type="PROSITE" id="PS51760">
    <property type="entry name" value="GH10_2"/>
    <property type="match status" value="1"/>
</dbReference>
<accession>A0A2P6CEM6</accession>
<comment type="caution">
    <text evidence="13">The sequence shown here is derived from an EMBL/GenBank/DDBJ whole genome shotgun (WGS) entry which is preliminary data.</text>
</comment>
<dbReference type="PRINTS" id="PR00134">
    <property type="entry name" value="GLHYDRLASE10"/>
</dbReference>
<name>A0A2P6CEM6_9FLAO</name>
<dbReference type="AlphaFoldDB" id="A0A2P6CEM6"/>
<feature type="domain" description="Fibronectin type-III" evidence="11">
    <location>
        <begin position="37"/>
        <end position="131"/>
    </location>
</feature>
<evidence type="ECO:0000256" key="8">
    <source>
        <dbReference type="ARBA" id="ARBA00023326"/>
    </source>
</evidence>
<dbReference type="SMART" id="SM00060">
    <property type="entry name" value="FN3"/>
    <property type="match status" value="1"/>
</dbReference>
<gene>
    <name evidence="13" type="ORF">BTO14_08775</name>
</gene>
<evidence type="ECO:0000256" key="10">
    <source>
        <dbReference type="SAM" id="SignalP"/>
    </source>
</evidence>
<evidence type="ECO:0000313" key="14">
    <source>
        <dbReference type="Proteomes" id="UP000247345"/>
    </source>
</evidence>
<keyword evidence="8 9" id="KW-0624">Polysaccharide degradation</keyword>
<dbReference type="PANTHER" id="PTHR31490">
    <property type="entry name" value="GLYCOSYL HYDROLASE"/>
    <property type="match status" value="1"/>
</dbReference>
<dbReference type="SUPFAM" id="SSF51445">
    <property type="entry name" value="(Trans)glycosidases"/>
    <property type="match status" value="1"/>
</dbReference>
<dbReference type="EMBL" id="MSCK01000001">
    <property type="protein sequence ID" value="PQJ73349.1"/>
    <property type="molecule type" value="Genomic_DNA"/>
</dbReference>
<evidence type="ECO:0000256" key="2">
    <source>
        <dbReference type="ARBA" id="ARBA00007495"/>
    </source>
</evidence>
<evidence type="ECO:0000313" key="13">
    <source>
        <dbReference type="EMBL" id="PQJ73349.1"/>
    </source>
</evidence>
<evidence type="ECO:0000256" key="5">
    <source>
        <dbReference type="ARBA" id="ARBA00022801"/>
    </source>
</evidence>
<dbReference type="SUPFAM" id="SSF49265">
    <property type="entry name" value="Fibronectin type III"/>
    <property type="match status" value="1"/>
</dbReference>
<dbReference type="SMART" id="SM00633">
    <property type="entry name" value="Glyco_10"/>
    <property type="match status" value="1"/>
</dbReference>
<evidence type="ECO:0000256" key="7">
    <source>
        <dbReference type="ARBA" id="ARBA00023295"/>
    </source>
</evidence>
<dbReference type="Gene3D" id="2.60.40.10">
    <property type="entry name" value="Immunoglobulins"/>
    <property type="match status" value="1"/>
</dbReference>
<protein>
    <recommendedName>
        <fullName evidence="9">Beta-xylanase</fullName>
        <ecNumber evidence="9">3.2.1.8</ecNumber>
    </recommendedName>
</protein>
<dbReference type="InterPro" id="IPR013783">
    <property type="entry name" value="Ig-like_fold"/>
</dbReference>
<evidence type="ECO:0000259" key="11">
    <source>
        <dbReference type="PROSITE" id="PS50853"/>
    </source>
</evidence>
<evidence type="ECO:0000259" key="12">
    <source>
        <dbReference type="PROSITE" id="PS51760"/>
    </source>
</evidence>
<reference evidence="13 14" key="1">
    <citation type="submission" date="2016-12" db="EMBL/GenBank/DDBJ databases">
        <title>Trade-off between light-utilization and light-protection in marine flavobacteria.</title>
        <authorList>
            <person name="Kumagai Y."/>
            <person name="Yoshizawa S."/>
            <person name="Kogure K."/>
            <person name="Iwasaki W."/>
        </authorList>
    </citation>
    <scope>NUCLEOTIDE SEQUENCE [LARGE SCALE GENOMIC DNA]</scope>
    <source>
        <strain evidence="13 14">KCTC 12100</strain>
    </source>
</reference>
<evidence type="ECO:0000256" key="1">
    <source>
        <dbReference type="ARBA" id="ARBA00000681"/>
    </source>
</evidence>
<keyword evidence="3 13" id="KW-0858">Xylan degradation</keyword>
<keyword evidence="14" id="KW-1185">Reference proteome</keyword>
<dbReference type="PROSITE" id="PS50853">
    <property type="entry name" value="FN3"/>
    <property type="match status" value="1"/>
</dbReference>
<dbReference type="OrthoDB" id="9809277at2"/>
<dbReference type="InterPro" id="IPR036116">
    <property type="entry name" value="FN3_sf"/>
</dbReference>
<dbReference type="InterPro" id="IPR001000">
    <property type="entry name" value="GH10_dom"/>
</dbReference>
<keyword evidence="5 9" id="KW-0378">Hydrolase</keyword>
<evidence type="ECO:0000256" key="4">
    <source>
        <dbReference type="ARBA" id="ARBA00022729"/>
    </source>
</evidence>
<dbReference type="PROSITE" id="PS51257">
    <property type="entry name" value="PROKAR_LIPOPROTEIN"/>
    <property type="match status" value="1"/>
</dbReference>
<keyword evidence="4 10" id="KW-0732">Signal</keyword>
<evidence type="ECO:0000256" key="9">
    <source>
        <dbReference type="RuleBase" id="RU361174"/>
    </source>
</evidence>
<keyword evidence="6 9" id="KW-0119">Carbohydrate metabolism</keyword>
<organism evidence="13 14">
    <name type="scientific">Polaribacter butkevichii</name>
    <dbReference type="NCBI Taxonomy" id="218490"/>
    <lineage>
        <taxon>Bacteria</taxon>
        <taxon>Pseudomonadati</taxon>
        <taxon>Bacteroidota</taxon>
        <taxon>Flavobacteriia</taxon>
        <taxon>Flavobacteriales</taxon>
        <taxon>Flavobacteriaceae</taxon>
    </lineage>
</organism>
<evidence type="ECO:0000256" key="6">
    <source>
        <dbReference type="ARBA" id="ARBA00023277"/>
    </source>
</evidence>
<comment type="similarity">
    <text evidence="2 9">Belongs to the glycosyl hydrolase 10 (cellulase F) family.</text>
</comment>
<dbReference type="Pfam" id="PF00041">
    <property type="entry name" value="fn3"/>
    <property type="match status" value="1"/>
</dbReference>
<evidence type="ECO:0000256" key="3">
    <source>
        <dbReference type="ARBA" id="ARBA00022651"/>
    </source>
</evidence>
<dbReference type="CDD" id="cd00063">
    <property type="entry name" value="FN3"/>
    <property type="match status" value="1"/>
</dbReference>
<dbReference type="RefSeq" id="WP_105049015.1">
    <property type="nucleotide sequence ID" value="NZ_CP150661.1"/>
</dbReference>
<dbReference type="GO" id="GO:0045493">
    <property type="term" value="P:xylan catabolic process"/>
    <property type="evidence" value="ECO:0007669"/>
    <property type="project" value="UniProtKB-KW"/>
</dbReference>
<dbReference type="InterPro" id="IPR044846">
    <property type="entry name" value="GH10"/>
</dbReference>
<feature type="signal peptide" evidence="10">
    <location>
        <begin position="1"/>
        <end position="26"/>
    </location>
</feature>
<feature type="domain" description="GH10" evidence="12">
    <location>
        <begin position="134"/>
        <end position="457"/>
    </location>
</feature>
<dbReference type="InterPro" id="IPR017853">
    <property type="entry name" value="GH"/>
</dbReference>
<feature type="chain" id="PRO_5015203593" description="Beta-xylanase" evidence="10">
    <location>
        <begin position="27"/>
        <end position="459"/>
    </location>
</feature>
<dbReference type="Proteomes" id="UP000247345">
    <property type="component" value="Unassembled WGS sequence"/>
</dbReference>
<dbReference type="Gene3D" id="3.20.20.80">
    <property type="entry name" value="Glycosidases"/>
    <property type="match status" value="1"/>
</dbReference>
<sequence length="459" mass="51545">MKIKFKYAIYILIIGSFFSLTSCADAGDDSNIAKAIALGSPIINNATDVNSNSFKVSWTRVYDADNYELDVATNNTFESYVTGYQAKPVSTLNEQVIGLKEATNYFYRVRAINSSETSKNSAVIQVTTLEGNDPEPTTSLKEASTTFFVGMAVKAEQLTNGSKYDEIIKNEFSSISAEYEMKMNIIEPTKGNYNWSKADAIVDYAIANGINVHGHALVWHESAPDWLANYTGTDAEFEQEVKNYITAVLTRYKGKVASWDVVNEAINDSNGALRNSIYRQKMGDNFVAKCFQFAREADPDVLLFYNDYAVTTNKTKQTAIFNLIDDLQANNTPIDGVGFQMHIKYNSPSVDEIKTAVDKAVERDLKLHFSELDVRVNPNKDITTFTTERAIAQKNKVKEVVSVYNAIPLENKYAITVWGMKDDDSWIINQYNNTNEWPLLYDSNFEIKKAHTGFLQGLE</sequence>
<keyword evidence="7 9" id="KW-0326">Glycosidase</keyword>